<dbReference type="AlphaFoldDB" id="A0AA86S9T4"/>
<organism evidence="2 3">
    <name type="scientific">Sphenostylis stenocarpa</name>
    <dbReference type="NCBI Taxonomy" id="92480"/>
    <lineage>
        <taxon>Eukaryota</taxon>
        <taxon>Viridiplantae</taxon>
        <taxon>Streptophyta</taxon>
        <taxon>Embryophyta</taxon>
        <taxon>Tracheophyta</taxon>
        <taxon>Spermatophyta</taxon>
        <taxon>Magnoliopsida</taxon>
        <taxon>eudicotyledons</taxon>
        <taxon>Gunneridae</taxon>
        <taxon>Pentapetalae</taxon>
        <taxon>rosids</taxon>
        <taxon>fabids</taxon>
        <taxon>Fabales</taxon>
        <taxon>Fabaceae</taxon>
        <taxon>Papilionoideae</taxon>
        <taxon>50 kb inversion clade</taxon>
        <taxon>NPAAA clade</taxon>
        <taxon>indigoferoid/millettioid clade</taxon>
        <taxon>Phaseoleae</taxon>
        <taxon>Sphenostylis</taxon>
    </lineage>
</organism>
<evidence type="ECO:0000256" key="1">
    <source>
        <dbReference type="SAM" id="MobiDB-lite"/>
    </source>
</evidence>
<dbReference type="Proteomes" id="UP001189624">
    <property type="component" value="Chromosome 3"/>
</dbReference>
<accession>A0AA86S9T4</accession>
<reference evidence="2" key="1">
    <citation type="submission" date="2023-10" db="EMBL/GenBank/DDBJ databases">
        <authorList>
            <person name="Domelevo Entfellner J.-B."/>
        </authorList>
    </citation>
    <scope>NUCLEOTIDE SEQUENCE</scope>
</reference>
<dbReference type="Gramene" id="rna-AYBTSS11_LOCUS8129">
    <property type="protein sequence ID" value="CAJ1937623.1"/>
    <property type="gene ID" value="gene-AYBTSS11_LOCUS8129"/>
</dbReference>
<dbReference type="EMBL" id="OY731400">
    <property type="protein sequence ID" value="CAJ1937623.1"/>
    <property type="molecule type" value="Genomic_DNA"/>
</dbReference>
<keyword evidence="3" id="KW-1185">Reference proteome</keyword>
<evidence type="ECO:0000313" key="3">
    <source>
        <dbReference type="Proteomes" id="UP001189624"/>
    </source>
</evidence>
<proteinExistence type="predicted"/>
<gene>
    <name evidence="2" type="ORF">AYBTSS11_LOCUS8129</name>
</gene>
<sequence length="69" mass="7543">MGSSSASGREVEQMVSELSSPAHPSRPLLLCQLLVSESILTTSLRDRQLEEHFPSAWPGVLHISREGSQ</sequence>
<protein>
    <submittedName>
        <fullName evidence="2">Uncharacterized protein</fullName>
    </submittedName>
</protein>
<name>A0AA86S9T4_9FABA</name>
<evidence type="ECO:0000313" key="2">
    <source>
        <dbReference type="EMBL" id="CAJ1937623.1"/>
    </source>
</evidence>
<feature type="region of interest" description="Disordered" evidence="1">
    <location>
        <begin position="1"/>
        <end position="23"/>
    </location>
</feature>